<dbReference type="Gene3D" id="2.30.120.10">
    <property type="match status" value="1"/>
</dbReference>
<dbReference type="InterPro" id="IPR023343">
    <property type="entry name" value="Penicillin_amidase_dom1"/>
</dbReference>
<protein>
    <submittedName>
        <fullName evidence="6">Penicillin acylase family protein</fullName>
    </submittedName>
</protein>
<dbReference type="InterPro" id="IPR029055">
    <property type="entry name" value="Ntn_hydrolases_N"/>
</dbReference>
<sequence>MLHAKAAGLLLVSVLLAACGSSEPPNETAAGGKYEVTVTRTSLGIPHIKAASFGSLGYGYGYAFAEDNLCVLQEDLVTIRGERAKYFGRNGSYTIVPNGVTANNLDSDYFWKLAAGDEAITPTRNTTLPSFKEVTQGFADGYNRYIRELKAGAHPGRHAACASADWLFEISADDMYRRYYRLALIASSSVFIKEIANAKPLLSLGASGLPGTSSAKLKEPTPAQKQAALKADPGPFRYFTELRGKRFGSNMYALGKDATQDGSSMLFGNPHFPWTGSERLYLSHLELPGQIDTMGASLYGVPAILIGFNDHFAWSHTVTAAYHFGLYELTLNPLNPMQYLYDGAFRDIQQIPIEIQVKETDGSLSTEKRTLYRSHYGPMLVLEASGIPVLGWTPLKAYSIRDANAENDRLINQFASWNMANSLDEFIRLHGEIMGIPWVNTVATGPGGKAYYGDLSVVPNVPNSKITLCQALPIHQVVQLLVPGVPVLDGSRGNCEWDSDADSPVPGIFGPGNHPKLLRDDWVANNNDSYWLTNPAEPLTGYARIIGDEETARSYRTQQAITQMQRRLDGSDGLGAPKFTLPLLQQVTLSAKIKTAEYGLANVLADICPSASGDEAAACAALAQWDGTANHDSVGALVWREFFRALTAGEDRGGNFWRVPFSADDPVNTPRDLNTSQRAVKTAFSAGVAAVKASGYAFDAPLGSVQHPCCILRDIPVFGGDFFEGAFTIASSDALTEQGYDVAYGNSYIQTVTWNSQGALAEGFITYSQSTDPANPHFSDYTREYSAKRWHRLPYKPAEIEADRIERYRLSE</sequence>
<feature type="signal peptide" evidence="5">
    <location>
        <begin position="1"/>
        <end position="17"/>
    </location>
</feature>
<reference evidence="6 7" key="1">
    <citation type="submission" date="2018-10" db="EMBL/GenBank/DDBJ databases">
        <authorList>
            <person name="Chen W.-M."/>
        </authorList>
    </citation>
    <scope>NUCLEOTIDE SEQUENCE [LARGE SCALE GENOMIC DNA]</scope>
    <source>
        <strain evidence="6 7">THS-13</strain>
    </source>
</reference>
<evidence type="ECO:0000313" key="7">
    <source>
        <dbReference type="Proteomes" id="UP000282106"/>
    </source>
</evidence>
<evidence type="ECO:0000256" key="3">
    <source>
        <dbReference type="ARBA" id="ARBA00022801"/>
    </source>
</evidence>
<dbReference type="AlphaFoldDB" id="A0A3N0V905"/>
<keyword evidence="7" id="KW-1185">Reference proteome</keyword>
<dbReference type="GO" id="GO:0016811">
    <property type="term" value="F:hydrolase activity, acting on carbon-nitrogen (but not peptide) bonds, in linear amides"/>
    <property type="evidence" value="ECO:0007669"/>
    <property type="project" value="InterPro"/>
</dbReference>
<dbReference type="EMBL" id="RJVO01000005">
    <property type="protein sequence ID" value="ROH89094.1"/>
    <property type="molecule type" value="Genomic_DNA"/>
</dbReference>
<dbReference type="InterPro" id="IPR043146">
    <property type="entry name" value="Penicillin_amidase_N_B-knob"/>
</dbReference>
<dbReference type="Proteomes" id="UP000282106">
    <property type="component" value="Unassembled WGS sequence"/>
</dbReference>
<dbReference type="Gene3D" id="1.10.439.10">
    <property type="entry name" value="Penicillin Amidohydrolase, domain 1"/>
    <property type="match status" value="1"/>
</dbReference>
<dbReference type="GO" id="GO:0017000">
    <property type="term" value="P:antibiotic biosynthetic process"/>
    <property type="evidence" value="ECO:0007669"/>
    <property type="project" value="InterPro"/>
</dbReference>
<proteinExistence type="inferred from homology"/>
<keyword evidence="4" id="KW-0865">Zymogen</keyword>
<keyword evidence="3" id="KW-0378">Hydrolase</keyword>
<dbReference type="Pfam" id="PF01804">
    <property type="entry name" value="Penicil_amidase"/>
    <property type="match status" value="1"/>
</dbReference>
<dbReference type="SUPFAM" id="SSF56235">
    <property type="entry name" value="N-terminal nucleophile aminohydrolases (Ntn hydrolases)"/>
    <property type="match status" value="1"/>
</dbReference>
<evidence type="ECO:0000256" key="4">
    <source>
        <dbReference type="ARBA" id="ARBA00023145"/>
    </source>
</evidence>
<name>A0A3N0V905_9GAMM</name>
<comment type="caution">
    <text evidence="6">The sequence shown here is derived from an EMBL/GenBank/DDBJ whole genome shotgun (WGS) entry which is preliminary data.</text>
</comment>
<dbReference type="Gene3D" id="1.10.1400.10">
    <property type="match status" value="1"/>
</dbReference>
<dbReference type="RefSeq" id="WP_123212116.1">
    <property type="nucleotide sequence ID" value="NZ_RJVO01000005.1"/>
</dbReference>
<evidence type="ECO:0000256" key="2">
    <source>
        <dbReference type="ARBA" id="ARBA00022729"/>
    </source>
</evidence>
<keyword evidence="2 5" id="KW-0732">Signal</keyword>
<gene>
    <name evidence="6" type="ORF">ED208_11835</name>
</gene>
<evidence type="ECO:0000256" key="5">
    <source>
        <dbReference type="SAM" id="SignalP"/>
    </source>
</evidence>
<dbReference type="InterPro" id="IPR043147">
    <property type="entry name" value="Penicillin_amidase_A-knob"/>
</dbReference>
<comment type="similarity">
    <text evidence="1">Belongs to the peptidase S45 family.</text>
</comment>
<organism evidence="6 7">
    <name type="scientific">Stagnimonas aquatica</name>
    <dbReference type="NCBI Taxonomy" id="2689987"/>
    <lineage>
        <taxon>Bacteria</taxon>
        <taxon>Pseudomonadati</taxon>
        <taxon>Pseudomonadota</taxon>
        <taxon>Gammaproteobacteria</taxon>
        <taxon>Nevskiales</taxon>
        <taxon>Nevskiaceae</taxon>
        <taxon>Stagnimonas</taxon>
    </lineage>
</organism>
<dbReference type="InterPro" id="IPR002692">
    <property type="entry name" value="S45"/>
</dbReference>
<dbReference type="PANTHER" id="PTHR34218">
    <property type="entry name" value="PEPTIDASE S45 PENICILLIN AMIDASE"/>
    <property type="match status" value="1"/>
</dbReference>
<accession>A0A3N0V905</accession>
<evidence type="ECO:0000313" key="6">
    <source>
        <dbReference type="EMBL" id="ROH89094.1"/>
    </source>
</evidence>
<feature type="chain" id="PRO_5017964306" evidence="5">
    <location>
        <begin position="18"/>
        <end position="812"/>
    </location>
</feature>
<dbReference type="Gene3D" id="3.60.20.10">
    <property type="entry name" value="Glutamine Phosphoribosylpyrophosphate, subunit 1, domain 1"/>
    <property type="match status" value="1"/>
</dbReference>
<dbReference type="PROSITE" id="PS51257">
    <property type="entry name" value="PROKAR_LIPOPROTEIN"/>
    <property type="match status" value="1"/>
</dbReference>
<dbReference type="PANTHER" id="PTHR34218:SF3">
    <property type="entry name" value="ACYL-HOMOSERINE LACTONE ACYLASE PVDQ"/>
    <property type="match status" value="1"/>
</dbReference>
<dbReference type="InParanoid" id="A0A3N0V905"/>
<evidence type="ECO:0000256" key="1">
    <source>
        <dbReference type="ARBA" id="ARBA00006586"/>
    </source>
</evidence>